<dbReference type="AlphaFoldDB" id="A0A165ARF3"/>
<proteinExistence type="predicted"/>
<dbReference type="GeneID" id="63818519"/>
<evidence type="ECO:0000313" key="1">
    <source>
        <dbReference type="EMBL" id="KZS99517.1"/>
    </source>
</evidence>
<dbReference type="EMBL" id="KV427812">
    <property type="protein sequence ID" value="KZS99517.1"/>
    <property type="molecule type" value="Genomic_DNA"/>
</dbReference>
<name>A0A165ARF3_9APHY</name>
<sequence length="338" mass="38168">MSSLSLAAILLARKLPQLKTLVIWGSQWVLGTMHSDIFLRLSGFSVTRLIVCDVRFPSITVFGHLVCALPCLVELACGFLSFTHDCFHGDMLGSYRDRVNIRSLSLDENQTMGPEKFIDLLAHPCISGRLQELNLGVKNTNQSQYKWDWQPLLDAASGSLSELRCNLQSSELQRGTEVSTAGVRSSFMQAFLLTKVSLALVPSFTDHTSLQRLWVKVIGPLQDSGLDTLCQMLLSIKSGQLREIVIVVHWNTAALIYRMNQAKEDFLKLHESARHKEIDNHFSSDSFELLSRIEFVLIWYSQSDGLEGHVHLTTSSGEQWKQQLESLFPKLTKRGIFW</sequence>
<dbReference type="SUPFAM" id="SSF52047">
    <property type="entry name" value="RNI-like"/>
    <property type="match status" value="1"/>
</dbReference>
<dbReference type="Proteomes" id="UP000076871">
    <property type="component" value="Unassembled WGS sequence"/>
</dbReference>
<keyword evidence="2" id="KW-1185">Reference proteome</keyword>
<evidence type="ECO:0008006" key="3">
    <source>
        <dbReference type="Google" id="ProtNLM"/>
    </source>
</evidence>
<organism evidence="1 2">
    <name type="scientific">Laetiporus sulphureus 93-53</name>
    <dbReference type="NCBI Taxonomy" id="1314785"/>
    <lineage>
        <taxon>Eukaryota</taxon>
        <taxon>Fungi</taxon>
        <taxon>Dikarya</taxon>
        <taxon>Basidiomycota</taxon>
        <taxon>Agaricomycotina</taxon>
        <taxon>Agaricomycetes</taxon>
        <taxon>Polyporales</taxon>
        <taxon>Laetiporus</taxon>
    </lineage>
</organism>
<dbReference type="OrthoDB" id="2736594at2759"/>
<dbReference type="InParanoid" id="A0A165ARF3"/>
<accession>A0A165ARF3</accession>
<reference evidence="1 2" key="1">
    <citation type="journal article" date="2016" name="Mol. Biol. Evol.">
        <title>Comparative Genomics of Early-Diverging Mushroom-Forming Fungi Provides Insights into the Origins of Lignocellulose Decay Capabilities.</title>
        <authorList>
            <person name="Nagy L.G."/>
            <person name="Riley R."/>
            <person name="Tritt A."/>
            <person name="Adam C."/>
            <person name="Daum C."/>
            <person name="Floudas D."/>
            <person name="Sun H."/>
            <person name="Yadav J.S."/>
            <person name="Pangilinan J."/>
            <person name="Larsson K.H."/>
            <person name="Matsuura K."/>
            <person name="Barry K."/>
            <person name="Labutti K."/>
            <person name="Kuo R."/>
            <person name="Ohm R.A."/>
            <person name="Bhattacharya S.S."/>
            <person name="Shirouzu T."/>
            <person name="Yoshinaga Y."/>
            <person name="Martin F.M."/>
            <person name="Grigoriev I.V."/>
            <person name="Hibbett D.S."/>
        </authorList>
    </citation>
    <scope>NUCLEOTIDE SEQUENCE [LARGE SCALE GENOMIC DNA]</scope>
    <source>
        <strain evidence="1 2">93-53</strain>
    </source>
</reference>
<protein>
    <recommendedName>
        <fullName evidence="3">F-box domain-containing protein</fullName>
    </recommendedName>
</protein>
<gene>
    <name evidence="1" type="ORF">LAESUDRAFT_183526</name>
</gene>
<evidence type="ECO:0000313" key="2">
    <source>
        <dbReference type="Proteomes" id="UP000076871"/>
    </source>
</evidence>
<dbReference type="RefSeq" id="XP_040757258.1">
    <property type="nucleotide sequence ID" value="XM_040901487.1"/>
</dbReference>